<proteinExistence type="predicted"/>
<dbReference type="OrthoDB" id="4489237at2759"/>
<dbReference type="AlphaFoldDB" id="A0A1L9PUQ2"/>
<dbReference type="Proteomes" id="UP000184073">
    <property type="component" value="Unassembled WGS sequence"/>
</dbReference>
<dbReference type="GeneID" id="63732903"/>
<dbReference type="RefSeq" id="XP_040670924.1">
    <property type="nucleotide sequence ID" value="XM_040817392.1"/>
</dbReference>
<keyword evidence="1" id="KW-1133">Transmembrane helix</keyword>
<evidence type="ECO:0000313" key="3">
    <source>
        <dbReference type="Proteomes" id="UP000184073"/>
    </source>
</evidence>
<dbReference type="VEuPathDB" id="FungiDB:ASPVEDRAFT_834531"/>
<evidence type="ECO:0000313" key="2">
    <source>
        <dbReference type="EMBL" id="OJJ05162.1"/>
    </source>
</evidence>
<organism evidence="2 3">
    <name type="scientific">Aspergillus versicolor CBS 583.65</name>
    <dbReference type="NCBI Taxonomy" id="1036611"/>
    <lineage>
        <taxon>Eukaryota</taxon>
        <taxon>Fungi</taxon>
        <taxon>Dikarya</taxon>
        <taxon>Ascomycota</taxon>
        <taxon>Pezizomycotina</taxon>
        <taxon>Eurotiomycetes</taxon>
        <taxon>Eurotiomycetidae</taxon>
        <taxon>Eurotiales</taxon>
        <taxon>Aspergillaceae</taxon>
        <taxon>Aspergillus</taxon>
        <taxon>Aspergillus subgen. Nidulantes</taxon>
    </lineage>
</organism>
<dbReference type="EMBL" id="KV878132">
    <property type="protein sequence ID" value="OJJ05162.1"/>
    <property type="molecule type" value="Genomic_DNA"/>
</dbReference>
<keyword evidence="3" id="KW-1185">Reference proteome</keyword>
<keyword evidence="1" id="KW-0812">Transmembrane</keyword>
<evidence type="ECO:0000256" key="1">
    <source>
        <dbReference type="SAM" id="Phobius"/>
    </source>
</evidence>
<reference evidence="3" key="1">
    <citation type="journal article" date="2017" name="Genome Biol.">
        <title>Comparative genomics reveals high biological diversity and specific adaptations in the industrially and medically important fungal genus Aspergillus.</title>
        <authorList>
            <person name="de Vries R.P."/>
            <person name="Riley R."/>
            <person name="Wiebenga A."/>
            <person name="Aguilar-Osorio G."/>
            <person name="Amillis S."/>
            <person name="Uchima C.A."/>
            <person name="Anderluh G."/>
            <person name="Asadollahi M."/>
            <person name="Askin M."/>
            <person name="Barry K."/>
            <person name="Battaglia E."/>
            <person name="Bayram O."/>
            <person name="Benocci T."/>
            <person name="Braus-Stromeyer S.A."/>
            <person name="Caldana C."/>
            <person name="Canovas D."/>
            <person name="Cerqueira G.C."/>
            <person name="Chen F."/>
            <person name="Chen W."/>
            <person name="Choi C."/>
            <person name="Clum A."/>
            <person name="Dos Santos R.A."/>
            <person name="Damasio A.R."/>
            <person name="Diallinas G."/>
            <person name="Emri T."/>
            <person name="Fekete E."/>
            <person name="Flipphi M."/>
            <person name="Freyberg S."/>
            <person name="Gallo A."/>
            <person name="Gournas C."/>
            <person name="Habgood R."/>
            <person name="Hainaut M."/>
            <person name="Harispe M.L."/>
            <person name="Henrissat B."/>
            <person name="Hilden K.S."/>
            <person name="Hope R."/>
            <person name="Hossain A."/>
            <person name="Karabika E."/>
            <person name="Karaffa L."/>
            <person name="Karanyi Z."/>
            <person name="Krasevec N."/>
            <person name="Kuo A."/>
            <person name="Kusch H."/>
            <person name="LaButti K."/>
            <person name="Lagendijk E.L."/>
            <person name="Lapidus A."/>
            <person name="Levasseur A."/>
            <person name="Lindquist E."/>
            <person name="Lipzen A."/>
            <person name="Logrieco A.F."/>
            <person name="MacCabe A."/>
            <person name="Maekelae M.R."/>
            <person name="Malavazi I."/>
            <person name="Melin P."/>
            <person name="Meyer V."/>
            <person name="Mielnichuk N."/>
            <person name="Miskei M."/>
            <person name="Molnar A.P."/>
            <person name="Mule G."/>
            <person name="Ngan C.Y."/>
            <person name="Orejas M."/>
            <person name="Orosz E."/>
            <person name="Ouedraogo J.P."/>
            <person name="Overkamp K.M."/>
            <person name="Park H.-S."/>
            <person name="Perrone G."/>
            <person name="Piumi F."/>
            <person name="Punt P.J."/>
            <person name="Ram A.F."/>
            <person name="Ramon A."/>
            <person name="Rauscher S."/>
            <person name="Record E."/>
            <person name="Riano-Pachon D.M."/>
            <person name="Robert V."/>
            <person name="Roehrig J."/>
            <person name="Ruller R."/>
            <person name="Salamov A."/>
            <person name="Salih N.S."/>
            <person name="Samson R.A."/>
            <person name="Sandor E."/>
            <person name="Sanguinetti M."/>
            <person name="Schuetze T."/>
            <person name="Sepcic K."/>
            <person name="Shelest E."/>
            <person name="Sherlock G."/>
            <person name="Sophianopoulou V."/>
            <person name="Squina F.M."/>
            <person name="Sun H."/>
            <person name="Susca A."/>
            <person name="Todd R.B."/>
            <person name="Tsang A."/>
            <person name="Unkles S.E."/>
            <person name="van de Wiele N."/>
            <person name="van Rossen-Uffink D."/>
            <person name="Oliveira J.V."/>
            <person name="Vesth T.C."/>
            <person name="Visser J."/>
            <person name="Yu J.-H."/>
            <person name="Zhou M."/>
            <person name="Andersen M.R."/>
            <person name="Archer D.B."/>
            <person name="Baker S.E."/>
            <person name="Benoit I."/>
            <person name="Brakhage A.A."/>
            <person name="Braus G.H."/>
            <person name="Fischer R."/>
            <person name="Frisvad J.C."/>
            <person name="Goldman G.H."/>
            <person name="Houbraken J."/>
            <person name="Oakley B."/>
            <person name="Pocsi I."/>
            <person name="Scazzocchio C."/>
            <person name="Seiboth B."/>
            <person name="vanKuyk P.A."/>
            <person name="Wortman J."/>
            <person name="Dyer P.S."/>
            <person name="Grigoriev I.V."/>
        </authorList>
    </citation>
    <scope>NUCLEOTIDE SEQUENCE [LARGE SCALE GENOMIC DNA]</scope>
    <source>
        <strain evidence="3">CBS 583.65</strain>
    </source>
</reference>
<sequence>MANDSRHIHLPDSDAAIIVMLGAVVSMTFALGLVVQVSAAPCYYYLKQLPTAQLYNTKPIFLSEDEEAYGYNPKGAPSHRMADLEEAPRPSLHRASATRYGSITQHVVDADGIRKMVLIIEERPGRVSAADAVRDDYAAWYEAWRQRGH</sequence>
<keyword evidence="1" id="KW-0472">Membrane</keyword>
<gene>
    <name evidence="2" type="ORF">ASPVEDRAFT_834531</name>
</gene>
<protein>
    <submittedName>
        <fullName evidence="2">Uncharacterized protein</fullName>
    </submittedName>
</protein>
<accession>A0A1L9PUQ2</accession>
<name>A0A1L9PUQ2_ASPVE</name>
<feature type="transmembrane region" description="Helical" evidence="1">
    <location>
        <begin position="15"/>
        <end position="46"/>
    </location>
</feature>